<proteinExistence type="predicted"/>
<dbReference type="EMBL" id="JAEKFT010000007">
    <property type="protein sequence ID" value="MBT0961212.1"/>
    <property type="molecule type" value="Genomic_DNA"/>
</dbReference>
<dbReference type="InterPro" id="IPR011004">
    <property type="entry name" value="Trimer_LpxA-like_sf"/>
</dbReference>
<evidence type="ECO:0000313" key="2">
    <source>
        <dbReference type="Proteomes" id="UP000694660"/>
    </source>
</evidence>
<protein>
    <submittedName>
        <fullName evidence="1">Gamma carbonic anhydrase family protein</fullName>
    </submittedName>
</protein>
<name>A0A944D9J9_DENI1</name>
<gene>
    <name evidence="1" type="ORF">I8J34_08490</name>
</gene>
<accession>A0A944D9J9</accession>
<dbReference type="SUPFAM" id="SSF51161">
    <property type="entry name" value="Trimeric LpxA-like enzymes"/>
    <property type="match status" value="1"/>
</dbReference>
<evidence type="ECO:0000313" key="1">
    <source>
        <dbReference type="EMBL" id="MBT0961212.1"/>
    </source>
</evidence>
<organism evidence="1 2">
    <name type="scientific">Denitromonas iodatirespirans</name>
    <dbReference type="NCBI Taxonomy" id="2795389"/>
    <lineage>
        <taxon>Bacteria</taxon>
        <taxon>Pseudomonadati</taxon>
        <taxon>Pseudomonadota</taxon>
        <taxon>Betaproteobacteria</taxon>
        <taxon>Rhodocyclales</taxon>
        <taxon>Zoogloeaceae</taxon>
        <taxon>Denitromonas</taxon>
    </lineage>
</organism>
<dbReference type="PANTHER" id="PTHR13061:SF29">
    <property type="entry name" value="GAMMA CARBONIC ANHYDRASE-LIKE 1, MITOCHONDRIAL-RELATED"/>
    <property type="match status" value="1"/>
</dbReference>
<dbReference type="Gene3D" id="2.160.10.10">
    <property type="entry name" value="Hexapeptide repeat proteins"/>
    <property type="match status" value="1"/>
</dbReference>
<comment type="caution">
    <text evidence="1">The sequence shown here is derived from an EMBL/GenBank/DDBJ whole genome shotgun (WGS) entry which is preliminary data.</text>
</comment>
<sequence>MLLTHLGHTPDIDPDAWVAPTATVCGKVRIGPGCRVMHGAQIIAEGSSIELGECVIVLENAVLRSTADHALTIGKHCLVGPGAHVVGCTVADDVFIATGASVFHGAQLGPGCEVRINAVVHLRTALPAGETVPIGWVAVGDPLRILPPDQHEAIWAAQAPLNFPKFVYGFERAEASMEKITRKLSASLGSHRDDAPVTPPEAD</sequence>
<dbReference type="RefSeq" id="WP_214360969.1">
    <property type="nucleotide sequence ID" value="NZ_JAEKFT010000007.1"/>
</dbReference>
<dbReference type="Proteomes" id="UP000694660">
    <property type="component" value="Unassembled WGS sequence"/>
</dbReference>
<reference evidence="2" key="1">
    <citation type="journal article" date="2022" name="ISME J.">
        <title>Genetic and phylogenetic analysis of dissimilatory iodate-reducing bacteria identifies potential niches across the world's oceans.</title>
        <authorList>
            <person name="Reyes-Umana V."/>
            <person name="Henning Z."/>
            <person name="Lee K."/>
            <person name="Barnum T.P."/>
            <person name="Coates J.D."/>
        </authorList>
    </citation>
    <scope>NUCLEOTIDE SEQUENCE [LARGE SCALE GENOMIC DNA]</scope>
    <source>
        <strain evidence="2">IR12</strain>
    </source>
</reference>
<dbReference type="AlphaFoldDB" id="A0A944D9J9"/>
<dbReference type="PANTHER" id="PTHR13061">
    <property type="entry name" value="DYNACTIN SUBUNIT P25"/>
    <property type="match status" value="1"/>
</dbReference>
<dbReference type="InterPro" id="IPR050484">
    <property type="entry name" value="Transf_Hexapept/Carb_Anhydrase"/>
</dbReference>
<keyword evidence="2" id="KW-1185">Reference proteome</keyword>